<comment type="caution">
    <text evidence="1">The sequence shown here is derived from an EMBL/GenBank/DDBJ whole genome shotgun (WGS) entry which is preliminary data.</text>
</comment>
<dbReference type="Proteomes" id="UP000467840">
    <property type="component" value="Chromosome 4"/>
</dbReference>
<organism evidence="1 2">
    <name type="scientific">Hevea brasiliensis</name>
    <name type="common">Para rubber tree</name>
    <name type="synonym">Siphonia brasiliensis</name>
    <dbReference type="NCBI Taxonomy" id="3981"/>
    <lineage>
        <taxon>Eukaryota</taxon>
        <taxon>Viridiplantae</taxon>
        <taxon>Streptophyta</taxon>
        <taxon>Embryophyta</taxon>
        <taxon>Tracheophyta</taxon>
        <taxon>Spermatophyta</taxon>
        <taxon>Magnoliopsida</taxon>
        <taxon>eudicotyledons</taxon>
        <taxon>Gunneridae</taxon>
        <taxon>Pentapetalae</taxon>
        <taxon>rosids</taxon>
        <taxon>fabids</taxon>
        <taxon>Malpighiales</taxon>
        <taxon>Euphorbiaceae</taxon>
        <taxon>Crotonoideae</taxon>
        <taxon>Micrandreae</taxon>
        <taxon>Hevea</taxon>
    </lineage>
</organism>
<gene>
    <name evidence="1" type="ORF">GH714_014977</name>
</gene>
<proteinExistence type="predicted"/>
<protein>
    <submittedName>
        <fullName evidence="1">Uncharacterized protein</fullName>
    </submittedName>
</protein>
<name>A0A6A6LGS8_HEVBR</name>
<accession>A0A6A6LGS8</accession>
<sequence length="186" mass="20651">MSLSSHDFGSCFHTLEGRAMEDGIPKFLKNSIILQTFGVKYDHPCQDVENVVIPPYVSPESVRLTLQKAPLNGRRDIWVFFRGKMEVHPKNEGEDGDMEEIQRRPEVLLAETQICRLPVRDSTVGVLFMSIGVGPMESKTGRIRSVGLRAGNNSRWYPVAFPHRCSLAGDIPHGCGKGRGKAGEDS</sequence>
<keyword evidence="2" id="KW-1185">Reference proteome</keyword>
<dbReference type="AlphaFoldDB" id="A0A6A6LGS8"/>
<evidence type="ECO:0000313" key="2">
    <source>
        <dbReference type="Proteomes" id="UP000467840"/>
    </source>
</evidence>
<dbReference type="EMBL" id="JAAGAX010000010">
    <property type="protein sequence ID" value="KAF2300651.1"/>
    <property type="molecule type" value="Genomic_DNA"/>
</dbReference>
<reference evidence="1 2" key="1">
    <citation type="journal article" date="2020" name="Mol. Plant">
        <title>The Chromosome-Based Rubber Tree Genome Provides New Insights into Spurge Genome Evolution and Rubber Biosynthesis.</title>
        <authorList>
            <person name="Liu J."/>
            <person name="Shi C."/>
            <person name="Shi C.C."/>
            <person name="Li W."/>
            <person name="Zhang Q.J."/>
            <person name="Zhang Y."/>
            <person name="Li K."/>
            <person name="Lu H.F."/>
            <person name="Shi C."/>
            <person name="Zhu S.T."/>
            <person name="Xiao Z.Y."/>
            <person name="Nan H."/>
            <person name="Yue Y."/>
            <person name="Zhu X.G."/>
            <person name="Wu Y."/>
            <person name="Hong X.N."/>
            <person name="Fan G.Y."/>
            <person name="Tong Y."/>
            <person name="Zhang D."/>
            <person name="Mao C.L."/>
            <person name="Liu Y.L."/>
            <person name="Hao S.J."/>
            <person name="Liu W.Q."/>
            <person name="Lv M.Q."/>
            <person name="Zhang H.B."/>
            <person name="Liu Y."/>
            <person name="Hu-Tang G.R."/>
            <person name="Wang J.P."/>
            <person name="Wang J.H."/>
            <person name="Sun Y.H."/>
            <person name="Ni S.B."/>
            <person name="Chen W.B."/>
            <person name="Zhang X.C."/>
            <person name="Jiao Y.N."/>
            <person name="Eichler E.E."/>
            <person name="Li G.H."/>
            <person name="Liu X."/>
            <person name="Gao L.Z."/>
        </authorList>
    </citation>
    <scope>NUCLEOTIDE SEQUENCE [LARGE SCALE GENOMIC DNA]</scope>
    <source>
        <strain evidence="2">cv. GT1</strain>
        <tissue evidence="1">Leaf</tissue>
    </source>
</reference>
<evidence type="ECO:0000313" key="1">
    <source>
        <dbReference type="EMBL" id="KAF2300651.1"/>
    </source>
</evidence>